<dbReference type="Gene3D" id="3.90.1150.10">
    <property type="entry name" value="Aspartate Aminotransferase, domain 1"/>
    <property type="match status" value="1"/>
</dbReference>
<reference evidence="2" key="1">
    <citation type="journal article" date="2019" name="Int. J. Syst. Evol. Microbiol.">
        <title>The Global Catalogue of Microorganisms (GCM) 10K type strain sequencing project: providing services to taxonomists for standard genome sequencing and annotation.</title>
        <authorList>
            <consortium name="The Broad Institute Genomics Platform"/>
            <consortium name="The Broad Institute Genome Sequencing Center for Infectious Disease"/>
            <person name="Wu L."/>
            <person name="Ma J."/>
        </authorList>
    </citation>
    <scope>NUCLEOTIDE SEQUENCE [LARGE SCALE GENOMIC DNA]</scope>
    <source>
        <strain evidence="2">CECT 7184</strain>
    </source>
</reference>
<sequence length="57" mass="6475">MACTAALASLDLLLKKQTLENIERICSEHQQFLNEIKDHLAIKSIRQRGTILALELK</sequence>
<dbReference type="InterPro" id="IPR015421">
    <property type="entry name" value="PyrdxlP-dep_Trfase_major"/>
</dbReference>
<protein>
    <submittedName>
        <fullName evidence="1">Uncharacterized protein</fullName>
    </submittedName>
</protein>
<name>A0ABT8D074_9FLAO</name>
<keyword evidence="2" id="KW-1185">Reference proteome</keyword>
<dbReference type="SUPFAM" id="SSF53383">
    <property type="entry name" value="PLP-dependent transferases"/>
    <property type="match status" value="1"/>
</dbReference>
<dbReference type="Gene3D" id="3.40.640.10">
    <property type="entry name" value="Type I PLP-dependent aspartate aminotransferase-like (Major domain)"/>
    <property type="match status" value="1"/>
</dbReference>
<dbReference type="InterPro" id="IPR015424">
    <property type="entry name" value="PyrdxlP-dep_Trfase"/>
</dbReference>
<evidence type="ECO:0000313" key="1">
    <source>
        <dbReference type="EMBL" id="MDN3710194.1"/>
    </source>
</evidence>
<dbReference type="InterPro" id="IPR015422">
    <property type="entry name" value="PyrdxlP-dep_Trfase_small"/>
</dbReference>
<gene>
    <name evidence="1" type="ORF">QW060_25325</name>
</gene>
<comment type="caution">
    <text evidence="1">The sequence shown here is derived from an EMBL/GenBank/DDBJ whole genome shotgun (WGS) entry which is preliminary data.</text>
</comment>
<evidence type="ECO:0000313" key="2">
    <source>
        <dbReference type="Proteomes" id="UP001242368"/>
    </source>
</evidence>
<accession>A0ABT8D074</accession>
<organism evidence="1 2">
    <name type="scientific">Paenimyroides ceti</name>
    <dbReference type="NCBI Taxonomy" id="395087"/>
    <lineage>
        <taxon>Bacteria</taxon>
        <taxon>Pseudomonadati</taxon>
        <taxon>Bacteroidota</taxon>
        <taxon>Flavobacteriia</taxon>
        <taxon>Flavobacteriales</taxon>
        <taxon>Flavobacteriaceae</taxon>
        <taxon>Paenimyroides</taxon>
    </lineage>
</organism>
<dbReference type="EMBL" id="JAUFQU010000078">
    <property type="protein sequence ID" value="MDN3710194.1"/>
    <property type="molecule type" value="Genomic_DNA"/>
</dbReference>
<proteinExistence type="predicted"/>
<dbReference type="RefSeq" id="WP_290365428.1">
    <property type="nucleotide sequence ID" value="NZ_JAUFQU010000078.1"/>
</dbReference>
<dbReference type="Proteomes" id="UP001242368">
    <property type="component" value="Unassembled WGS sequence"/>
</dbReference>